<dbReference type="SUPFAM" id="SSF54373">
    <property type="entry name" value="FAD-linked reductases, C-terminal domain"/>
    <property type="match status" value="1"/>
</dbReference>
<comment type="pathway">
    <text evidence="7">Amine and polyamine biosynthesis; betaine biosynthesis via choline pathway; betaine aldehyde from choline (cytochrome c reductase route): step 1/1.</text>
</comment>
<protein>
    <recommendedName>
        <fullName evidence="7">Choline dehydrogenase</fullName>
        <ecNumber evidence="7">1.1.99.1</ecNumber>
    </recommendedName>
</protein>
<dbReference type="GO" id="GO:0005743">
    <property type="term" value="C:mitochondrial inner membrane"/>
    <property type="evidence" value="ECO:0007669"/>
    <property type="project" value="TreeGrafter"/>
</dbReference>
<keyword evidence="5" id="KW-0560">Oxidoreductase</keyword>
<name>A0AAN9C0V0_9CAEN</name>
<dbReference type="Gene3D" id="3.50.50.60">
    <property type="entry name" value="FAD/NAD(P)-binding domain"/>
    <property type="match status" value="1"/>
</dbReference>
<dbReference type="PROSITE" id="PS00624">
    <property type="entry name" value="GMC_OXRED_2"/>
    <property type="match status" value="1"/>
</dbReference>
<dbReference type="Pfam" id="PF00732">
    <property type="entry name" value="GMC_oxred_N"/>
    <property type="match status" value="1"/>
</dbReference>
<dbReference type="EMBL" id="JBAMIC010000001">
    <property type="protein sequence ID" value="KAK7115433.1"/>
    <property type="molecule type" value="Genomic_DNA"/>
</dbReference>
<dbReference type="InterPro" id="IPR023214">
    <property type="entry name" value="HAD_sf"/>
</dbReference>
<accession>A0AAN9C0V0</accession>
<dbReference type="GO" id="GO:0008812">
    <property type="term" value="F:choline dehydrogenase activity"/>
    <property type="evidence" value="ECO:0007669"/>
    <property type="project" value="UniProtKB-EC"/>
</dbReference>
<evidence type="ECO:0000256" key="6">
    <source>
        <dbReference type="RuleBase" id="RU003968"/>
    </source>
</evidence>
<dbReference type="GO" id="GO:0050660">
    <property type="term" value="F:flavin adenine dinucleotide binding"/>
    <property type="evidence" value="ECO:0007669"/>
    <property type="project" value="InterPro"/>
</dbReference>
<dbReference type="EC" id="1.1.99.1" evidence="7"/>
<dbReference type="PANTHER" id="PTHR11552">
    <property type="entry name" value="GLUCOSE-METHANOL-CHOLINE GMC OXIDOREDUCTASE"/>
    <property type="match status" value="1"/>
</dbReference>
<evidence type="ECO:0000256" key="4">
    <source>
        <dbReference type="ARBA" id="ARBA00022827"/>
    </source>
</evidence>
<dbReference type="Pfam" id="PF05199">
    <property type="entry name" value="GMC_oxred_C"/>
    <property type="match status" value="1"/>
</dbReference>
<dbReference type="GO" id="GO:0019285">
    <property type="term" value="P:glycine betaine biosynthetic process from choline"/>
    <property type="evidence" value="ECO:0007669"/>
    <property type="project" value="InterPro"/>
</dbReference>
<evidence type="ECO:0000313" key="11">
    <source>
        <dbReference type="EMBL" id="KAK7115433.1"/>
    </source>
</evidence>
<evidence type="ECO:0000256" key="5">
    <source>
        <dbReference type="ARBA" id="ARBA00023002"/>
    </source>
</evidence>
<dbReference type="Proteomes" id="UP001374579">
    <property type="component" value="Unassembled WGS sequence"/>
</dbReference>
<dbReference type="InterPro" id="IPR012132">
    <property type="entry name" value="GMC_OxRdtase"/>
</dbReference>
<keyword evidence="4 6" id="KW-0274">FAD</keyword>
<organism evidence="11 12">
    <name type="scientific">Littorina saxatilis</name>
    <dbReference type="NCBI Taxonomy" id="31220"/>
    <lineage>
        <taxon>Eukaryota</taxon>
        <taxon>Metazoa</taxon>
        <taxon>Spiralia</taxon>
        <taxon>Lophotrochozoa</taxon>
        <taxon>Mollusca</taxon>
        <taxon>Gastropoda</taxon>
        <taxon>Caenogastropoda</taxon>
        <taxon>Littorinimorpha</taxon>
        <taxon>Littorinoidea</taxon>
        <taxon>Littorinidae</taxon>
        <taxon>Littorina</taxon>
    </lineage>
</organism>
<dbReference type="NCBIfam" id="NF002550">
    <property type="entry name" value="PRK02106.1"/>
    <property type="match status" value="1"/>
</dbReference>
<keyword evidence="12" id="KW-1185">Reference proteome</keyword>
<evidence type="ECO:0000256" key="7">
    <source>
        <dbReference type="RuleBase" id="RU003969"/>
    </source>
</evidence>
<evidence type="ECO:0000256" key="3">
    <source>
        <dbReference type="ARBA" id="ARBA00022630"/>
    </source>
</evidence>
<evidence type="ECO:0000259" key="10">
    <source>
        <dbReference type="PROSITE" id="PS00624"/>
    </source>
</evidence>
<evidence type="ECO:0000256" key="1">
    <source>
        <dbReference type="ARBA" id="ARBA00001974"/>
    </source>
</evidence>
<keyword evidence="3 6" id="KW-0285">Flavoprotein</keyword>
<dbReference type="InterPro" id="IPR036412">
    <property type="entry name" value="HAD-like_sf"/>
</dbReference>
<dbReference type="InterPro" id="IPR000172">
    <property type="entry name" value="GMC_OxRdtase_N"/>
</dbReference>
<dbReference type="SUPFAM" id="SSF51905">
    <property type="entry name" value="FAD/NAD(P)-binding domain"/>
    <property type="match status" value="1"/>
</dbReference>
<evidence type="ECO:0000256" key="8">
    <source>
        <dbReference type="SAM" id="MobiDB-lite"/>
    </source>
</evidence>
<gene>
    <name evidence="11" type="ORF">V1264_001295</name>
</gene>
<feature type="domain" description="Glucose-methanol-choline oxidoreductase N-terminal" evidence="10">
    <location>
        <begin position="896"/>
        <end position="910"/>
    </location>
</feature>
<feature type="region of interest" description="Disordered" evidence="8">
    <location>
        <begin position="606"/>
        <end position="625"/>
    </location>
</feature>
<dbReference type="SFLD" id="SFLDS00003">
    <property type="entry name" value="Haloacid_Dehalogenase"/>
    <property type="match status" value="2"/>
</dbReference>
<dbReference type="InterPro" id="IPR036188">
    <property type="entry name" value="FAD/NAD-bd_sf"/>
</dbReference>
<dbReference type="SUPFAM" id="SSF56784">
    <property type="entry name" value="HAD-like"/>
    <property type="match status" value="2"/>
</dbReference>
<feature type="domain" description="Glucose-methanol-choline oxidoreductase N-terminal" evidence="9">
    <location>
        <begin position="724"/>
        <end position="747"/>
    </location>
</feature>
<dbReference type="Pfam" id="PF00702">
    <property type="entry name" value="Hydrolase"/>
    <property type="match status" value="2"/>
</dbReference>
<dbReference type="InterPro" id="IPR011533">
    <property type="entry name" value="BetA"/>
</dbReference>
<evidence type="ECO:0000256" key="2">
    <source>
        <dbReference type="ARBA" id="ARBA00010790"/>
    </source>
</evidence>
<comment type="cofactor">
    <cofactor evidence="1">
        <name>FAD</name>
        <dbReference type="ChEBI" id="CHEBI:57692"/>
    </cofactor>
</comment>
<dbReference type="Gene3D" id="3.40.50.1000">
    <property type="entry name" value="HAD superfamily/HAD-like"/>
    <property type="match status" value="2"/>
</dbReference>
<dbReference type="PROSITE" id="PS00623">
    <property type="entry name" value="GMC_OXRED_1"/>
    <property type="match status" value="1"/>
</dbReference>
<dbReference type="AlphaFoldDB" id="A0AAN9C0V0"/>
<dbReference type="SFLD" id="SFLDG01129">
    <property type="entry name" value="C1.5:_HAD__Beta-PGM__Phosphata"/>
    <property type="match status" value="2"/>
</dbReference>
<dbReference type="PANTHER" id="PTHR11552:SF147">
    <property type="entry name" value="CHOLINE DEHYDROGENASE, MITOCHONDRIAL"/>
    <property type="match status" value="1"/>
</dbReference>
<sequence length="1204" mass="132180">MRFLGDVYRAATVLLHRPRALGVTSCSAHATGWTGYVRVAYSTLPNQTPRTFETLRSTARKRGKKKASLVIFDKDGTLICFHTMWSPWAQKLISNIVSAAGLDISQKVSDTLGYCAKSKRVFPGLLAEATTPIIQEALVKTLVAEGIEKERATQIIRDSWFEGDVGDPDSVKSVTNLKTLFKILKQNDIKVAVCTSDNRRGTLNTLRNLSLTKYVDMVVCGDDPNTQPKPSPHNAWKICGQLDVDPTDAVMVGDTKADVGMGHAAKLGWTVGVLSGVGDTTDLMPEAEYIISSVSDLLPLILPEEDWKKYYGYCTDGRILVNREEAEEEGVEEAVEELGAKLHDVELVIFDLHGTVMCLNTKYADWVCRLTDRMEKLTGLKLADKIYSAFGACQDTNTIKAGLLASAAHAQLRSELVRILREAGTFYEEAIMTVNKAFQESEDTLTGAKPRLVDENIVMVIKTLKASGTKVAINTTAGREMAVQDLMRLGILQYTDMLVCGDDDPNTHQGKTSYVPRLICDELGVEWQKAVVVGDTMADISMGLEAGVGLTVGVLTGVGSYKELVQADHIVPSASHVLDLIYTPEEGSGNGGGRFGVNHSSVASGTRAFSTSSSPVNAAQQQRKYSSQAGRLSAFSRGKAKPDIAKFDYVIVGAGSAGCVLANRLSADASAKVLLVEAGPEDKTWKIHMPAALMYNLCDDQYNWFYHTEPDPGMNNRIMYWPRGRVWGGSSSLNAMVYIRGHACDYDRWEKEGAAGWSYADCLPYFRKAQTHELGPNDYRGGYGPLHVSRGKTNHPLHKAFIEAGVQAGYPFTEDMNGYQQEGFGWMDMTIWEGKRWNSSTGYLRPVLYRPNLRVVSQALTTRVLFDGKRAVGLEYVQAGQKQQVRAEREVILCGGAINSPQLLMLSGVGNARDLRALDVPVVADLPGVGENLQDHLEVYVQQKCTKPITLYSAQWKFPHNMVRIGLEWFTNSTGDGATAHLESGGFIRSRPGVTHPDIQYHFLPSTVNDHGRVVGPCHAYQVHVGPLRPTSRGFMKLRSRDPNEHPRIVPNYLSTEEDVLEMRESIRLSRELFAQKAFDPYRAEELAPGPNITSDKDLDEYNRNMADSAYHPSCTNKMGSPNDPMTVVDPQTRVIGLEGLRVVDSSIMPSVVSGNLNGPTIMVAEKAADIMLGKKPLPKSKAPVWSPPSLDSTKVNQKGSIPS</sequence>
<evidence type="ECO:0000313" key="12">
    <source>
        <dbReference type="Proteomes" id="UP001374579"/>
    </source>
</evidence>
<comment type="similarity">
    <text evidence="2 6">Belongs to the GMC oxidoreductase family.</text>
</comment>
<reference evidence="11 12" key="1">
    <citation type="submission" date="2024-02" db="EMBL/GenBank/DDBJ databases">
        <title>Chromosome-scale genome assembly of the rough periwinkle Littorina saxatilis.</title>
        <authorList>
            <person name="De Jode A."/>
            <person name="Faria R."/>
            <person name="Formenti G."/>
            <person name="Sims Y."/>
            <person name="Smith T.P."/>
            <person name="Tracey A."/>
            <person name="Wood J.M.D."/>
            <person name="Zagrodzka Z.B."/>
            <person name="Johannesson K."/>
            <person name="Butlin R.K."/>
            <person name="Leder E.H."/>
        </authorList>
    </citation>
    <scope>NUCLEOTIDE SEQUENCE [LARGE SCALE GENOMIC DNA]</scope>
    <source>
        <strain evidence="11">Snail1</strain>
        <tissue evidence="11">Muscle</tissue>
    </source>
</reference>
<feature type="compositionally biased region" description="Polar residues" evidence="8">
    <location>
        <begin position="1190"/>
        <end position="1204"/>
    </location>
</feature>
<comment type="caution">
    <text evidence="11">The sequence shown here is derived from an EMBL/GenBank/DDBJ whole genome shotgun (WGS) entry which is preliminary data.</text>
</comment>
<dbReference type="Gene3D" id="3.30.560.10">
    <property type="entry name" value="Glucose Oxidase, domain 3"/>
    <property type="match status" value="1"/>
</dbReference>
<dbReference type="InterPro" id="IPR007867">
    <property type="entry name" value="GMC_OxRtase_C"/>
</dbReference>
<feature type="region of interest" description="Disordered" evidence="8">
    <location>
        <begin position="1177"/>
        <end position="1204"/>
    </location>
</feature>
<comment type="catalytic activity">
    <reaction evidence="7">
        <text>choline + A = betaine aldehyde + AH2</text>
        <dbReference type="Rhea" id="RHEA:17433"/>
        <dbReference type="ChEBI" id="CHEBI:13193"/>
        <dbReference type="ChEBI" id="CHEBI:15354"/>
        <dbReference type="ChEBI" id="CHEBI:15710"/>
        <dbReference type="ChEBI" id="CHEBI:17499"/>
        <dbReference type="EC" id="1.1.99.1"/>
    </reaction>
</comment>
<proteinExistence type="inferred from homology"/>
<dbReference type="NCBIfam" id="TIGR01810">
    <property type="entry name" value="betA"/>
    <property type="match status" value="1"/>
</dbReference>
<evidence type="ECO:0000259" key="9">
    <source>
        <dbReference type="PROSITE" id="PS00623"/>
    </source>
</evidence>